<feature type="transmembrane region" description="Helical" evidence="6">
    <location>
        <begin position="39"/>
        <end position="62"/>
    </location>
</feature>
<keyword evidence="3 6" id="KW-0812">Transmembrane</keyword>
<evidence type="ECO:0000256" key="6">
    <source>
        <dbReference type="SAM" id="Phobius"/>
    </source>
</evidence>
<feature type="transmembrane region" description="Helical" evidence="6">
    <location>
        <begin position="74"/>
        <end position="94"/>
    </location>
</feature>
<dbReference type="RefSeq" id="WP_116001243.1">
    <property type="nucleotide sequence ID" value="NZ_QUOV01000001.1"/>
</dbReference>
<dbReference type="GO" id="GO:0033228">
    <property type="term" value="P:cysteine export across plasma membrane"/>
    <property type="evidence" value="ECO:0007669"/>
    <property type="project" value="TreeGrafter"/>
</dbReference>
<name>A0A3E0UJ24_9GAMM</name>
<dbReference type="Proteomes" id="UP000256999">
    <property type="component" value="Unassembled WGS sequence"/>
</dbReference>
<organism evidence="7 8">
    <name type="scientific">Thalassotalea euphylliae</name>
    <dbReference type="NCBI Taxonomy" id="1655234"/>
    <lineage>
        <taxon>Bacteria</taxon>
        <taxon>Pseudomonadati</taxon>
        <taxon>Pseudomonadota</taxon>
        <taxon>Gammaproteobacteria</taxon>
        <taxon>Alteromonadales</taxon>
        <taxon>Colwelliaceae</taxon>
        <taxon>Thalassotalea</taxon>
    </lineage>
</organism>
<gene>
    <name evidence="7" type="ORF">DXX92_15320</name>
</gene>
<dbReference type="InterPro" id="IPR001123">
    <property type="entry name" value="LeuE-type"/>
</dbReference>
<dbReference type="EMBL" id="QUOV01000001">
    <property type="protein sequence ID" value="REL36574.1"/>
    <property type="molecule type" value="Genomic_DNA"/>
</dbReference>
<evidence type="ECO:0000256" key="5">
    <source>
        <dbReference type="ARBA" id="ARBA00023136"/>
    </source>
</evidence>
<protein>
    <submittedName>
        <fullName evidence="7">LysE family translocator</fullName>
    </submittedName>
</protein>
<keyword evidence="2" id="KW-1003">Cell membrane</keyword>
<evidence type="ECO:0000256" key="3">
    <source>
        <dbReference type="ARBA" id="ARBA00022692"/>
    </source>
</evidence>
<sequence>MEIIALILFVLSTSGTPGPNNIMLLSSGLNFGIKKTVPHMLGINLGFPLMIVGVGIGLLSLFQALPSLFMAMKLLGGSYLIYLAFKIATTPVTAEAQPQSHLQAKPLSFIQAAAFQWVNPKAWIMAVSAIVTFSSVESSTIDNLTVIALIYCLFGLPCSFTWMAAGAGLKNILQKPLFIAWFNRVMASLLVVSLIPMFRAELI</sequence>
<evidence type="ECO:0000256" key="1">
    <source>
        <dbReference type="ARBA" id="ARBA00004651"/>
    </source>
</evidence>
<feature type="transmembrane region" description="Helical" evidence="6">
    <location>
        <begin position="146"/>
        <end position="165"/>
    </location>
</feature>
<feature type="transmembrane region" description="Helical" evidence="6">
    <location>
        <begin position="177"/>
        <end position="198"/>
    </location>
</feature>
<evidence type="ECO:0000313" key="7">
    <source>
        <dbReference type="EMBL" id="REL36574.1"/>
    </source>
</evidence>
<accession>A0A3E0UJ24</accession>
<evidence type="ECO:0000313" key="8">
    <source>
        <dbReference type="Proteomes" id="UP000256999"/>
    </source>
</evidence>
<dbReference type="OrthoDB" id="9812084at2"/>
<evidence type="ECO:0000256" key="4">
    <source>
        <dbReference type="ARBA" id="ARBA00022989"/>
    </source>
</evidence>
<dbReference type="GO" id="GO:0005886">
    <property type="term" value="C:plasma membrane"/>
    <property type="evidence" value="ECO:0007669"/>
    <property type="project" value="UniProtKB-SubCell"/>
</dbReference>
<dbReference type="PANTHER" id="PTHR30086:SF20">
    <property type="entry name" value="ARGININE EXPORTER PROTEIN ARGO-RELATED"/>
    <property type="match status" value="1"/>
</dbReference>
<comment type="subcellular location">
    <subcellularLocation>
        <location evidence="1">Cell membrane</location>
        <topology evidence="1">Multi-pass membrane protein</topology>
    </subcellularLocation>
</comment>
<proteinExistence type="predicted"/>
<reference evidence="7 8" key="1">
    <citation type="submission" date="2018-08" db="EMBL/GenBank/DDBJ databases">
        <title>Thalassotalea euphylliae genome.</title>
        <authorList>
            <person name="Summers S."/>
            <person name="Rice S.A."/>
            <person name="Freckelton M.L."/>
            <person name="Nedved B.T."/>
            <person name="Hadfield M.G."/>
        </authorList>
    </citation>
    <scope>NUCLEOTIDE SEQUENCE [LARGE SCALE GENOMIC DNA]</scope>
    <source>
        <strain evidence="7 8">H2</strain>
    </source>
</reference>
<dbReference type="AlphaFoldDB" id="A0A3E0UJ24"/>
<evidence type="ECO:0000256" key="2">
    <source>
        <dbReference type="ARBA" id="ARBA00022475"/>
    </source>
</evidence>
<dbReference type="PANTHER" id="PTHR30086">
    <property type="entry name" value="ARGININE EXPORTER PROTEIN ARGO"/>
    <property type="match status" value="1"/>
</dbReference>
<comment type="caution">
    <text evidence="7">The sequence shown here is derived from an EMBL/GenBank/DDBJ whole genome shotgun (WGS) entry which is preliminary data.</text>
</comment>
<dbReference type="Pfam" id="PF01810">
    <property type="entry name" value="LysE"/>
    <property type="match status" value="1"/>
</dbReference>
<feature type="transmembrane region" description="Helical" evidence="6">
    <location>
        <begin position="114"/>
        <end position="134"/>
    </location>
</feature>
<keyword evidence="5 6" id="KW-0472">Membrane</keyword>
<dbReference type="GO" id="GO:0015171">
    <property type="term" value="F:amino acid transmembrane transporter activity"/>
    <property type="evidence" value="ECO:0007669"/>
    <property type="project" value="TreeGrafter"/>
</dbReference>
<keyword evidence="4 6" id="KW-1133">Transmembrane helix</keyword>